<dbReference type="InterPro" id="IPR050074">
    <property type="entry name" value="DHO_dehydrogenase"/>
</dbReference>
<dbReference type="Proteomes" id="UP000630149">
    <property type="component" value="Unassembled WGS sequence"/>
</dbReference>
<feature type="binding site" evidence="11">
    <location>
        <begin position="105"/>
        <end position="109"/>
    </location>
    <ligand>
        <name>substrate</name>
    </ligand>
</feature>
<dbReference type="CDD" id="cd04738">
    <property type="entry name" value="DHOD_2_like"/>
    <property type="match status" value="1"/>
</dbReference>
<dbReference type="HAMAP" id="MF_00225">
    <property type="entry name" value="DHO_dh_type2"/>
    <property type="match status" value="1"/>
</dbReference>
<dbReference type="EMBL" id="BMOB01000002">
    <property type="protein sequence ID" value="GGI79287.1"/>
    <property type="molecule type" value="Genomic_DNA"/>
</dbReference>
<sequence length="330" mass="36553">MYSLIRPLLFKMDAEKAHHLSLKALHIIPKFCFTTPQSKPVKAMGYEFPNPIGLAAGLDKNAQHLDALSKLGFGFLEVGTVTPRPQLGNNKPRLFRLPEARALINRMGFNNHGVHELIEHIQRAHYQGILGINIGKNKDTSLQQASDDYLTCFKAVYPYASYVTINISSPNTPDLRKLQQGNFFIDLMSELRDEQLQLSDKHQRYVPLVVKVSPDEEDDDLKRMADVILSQGIDGIIATNTTSNREKVEHLPYGKESGGLSGRPLAHRSTHCLRLIKSVVGNQVCLIASGGIDNLDAAHEKLAAGANLLQLYTGLVYQGPSLVTKLINNL</sequence>
<comment type="cofactor">
    <cofactor evidence="11">
        <name>FMN</name>
        <dbReference type="ChEBI" id="CHEBI:58210"/>
    </cofactor>
    <text evidence="11">Binds 1 FMN per subunit.</text>
</comment>
<feature type="binding site" evidence="11">
    <location>
        <begin position="312"/>
        <end position="313"/>
    </location>
    <ligand>
        <name>FMN</name>
        <dbReference type="ChEBI" id="CHEBI:58210"/>
    </ligand>
</feature>
<dbReference type="NCBIfam" id="TIGR01036">
    <property type="entry name" value="pyrD_sub2"/>
    <property type="match status" value="1"/>
</dbReference>
<evidence type="ECO:0000313" key="14">
    <source>
        <dbReference type="Proteomes" id="UP000630149"/>
    </source>
</evidence>
<dbReference type="NCBIfam" id="NF003645">
    <property type="entry name" value="PRK05286.1-2"/>
    <property type="match status" value="1"/>
</dbReference>
<dbReference type="RefSeq" id="WP_131775991.1">
    <property type="nucleotide sequence ID" value="NZ_BMOB01000002.1"/>
</dbReference>
<keyword evidence="11" id="KW-1003">Cell membrane</keyword>
<dbReference type="PIRSF" id="PIRSF000164">
    <property type="entry name" value="DHO_oxidase"/>
    <property type="match status" value="1"/>
</dbReference>
<feature type="binding site" evidence="11">
    <location>
        <position position="80"/>
    </location>
    <ligand>
        <name>FMN</name>
        <dbReference type="ChEBI" id="CHEBI:58210"/>
    </ligand>
</feature>
<evidence type="ECO:0000256" key="8">
    <source>
        <dbReference type="ARBA" id="ARBA00023002"/>
    </source>
</evidence>
<keyword evidence="7 11" id="KW-0665">Pyrimidine biosynthesis</keyword>
<accession>A0A917JNS1</accession>
<keyword evidence="9 11" id="KW-0472">Membrane</keyword>
<dbReference type="NCBIfam" id="NF003652">
    <property type="entry name" value="PRK05286.2-5"/>
    <property type="match status" value="1"/>
</dbReference>
<feature type="binding site" evidence="11">
    <location>
        <position position="262"/>
    </location>
    <ligand>
        <name>FMN</name>
        <dbReference type="ChEBI" id="CHEBI:58210"/>
    </ligand>
</feature>
<dbReference type="NCBIfam" id="NF003646">
    <property type="entry name" value="PRK05286.1-4"/>
    <property type="match status" value="1"/>
</dbReference>
<dbReference type="InterPro" id="IPR012135">
    <property type="entry name" value="Dihydroorotate_DH_1_2"/>
</dbReference>
<evidence type="ECO:0000256" key="9">
    <source>
        <dbReference type="ARBA" id="ARBA00023136"/>
    </source>
</evidence>
<evidence type="ECO:0000313" key="13">
    <source>
        <dbReference type="EMBL" id="GGI79287.1"/>
    </source>
</evidence>
<dbReference type="PROSITE" id="PS00911">
    <property type="entry name" value="DHODEHASE_1"/>
    <property type="match status" value="1"/>
</dbReference>
<evidence type="ECO:0000256" key="6">
    <source>
        <dbReference type="ARBA" id="ARBA00022643"/>
    </source>
</evidence>
<dbReference type="Pfam" id="PF01180">
    <property type="entry name" value="DHO_dh"/>
    <property type="match status" value="1"/>
</dbReference>
<comment type="subcellular location">
    <subcellularLocation>
        <location evidence="11">Cell membrane</location>
        <topology evidence="11">Peripheral membrane protein</topology>
    </subcellularLocation>
    <subcellularLocation>
        <location evidence="2">Membrane</location>
    </subcellularLocation>
</comment>
<keyword evidence="14" id="KW-1185">Reference proteome</keyword>
<feature type="binding site" evidence="11">
    <location>
        <begin position="56"/>
        <end position="60"/>
    </location>
    <ligand>
        <name>FMN</name>
        <dbReference type="ChEBI" id="CHEBI:58210"/>
    </ligand>
</feature>
<comment type="catalytic activity">
    <reaction evidence="10 11">
        <text>(S)-dihydroorotate + a quinone = orotate + a quinol</text>
        <dbReference type="Rhea" id="RHEA:30187"/>
        <dbReference type="ChEBI" id="CHEBI:24646"/>
        <dbReference type="ChEBI" id="CHEBI:30839"/>
        <dbReference type="ChEBI" id="CHEBI:30864"/>
        <dbReference type="ChEBI" id="CHEBI:132124"/>
        <dbReference type="EC" id="1.3.5.2"/>
    </reaction>
</comment>
<organism evidence="13 14">
    <name type="scientific">Legionella impletisoli</name>
    <dbReference type="NCBI Taxonomy" id="343510"/>
    <lineage>
        <taxon>Bacteria</taxon>
        <taxon>Pseudomonadati</taxon>
        <taxon>Pseudomonadota</taxon>
        <taxon>Gammaproteobacteria</taxon>
        <taxon>Legionellales</taxon>
        <taxon>Legionellaceae</taxon>
        <taxon>Legionella</taxon>
    </lineage>
</organism>
<gene>
    <name evidence="11 13" type="primary">pyrD</name>
    <name evidence="13" type="ORF">GCM10007966_04760</name>
</gene>
<dbReference type="InterPro" id="IPR005719">
    <property type="entry name" value="Dihydroorotate_DH_2"/>
</dbReference>
<feature type="binding site" evidence="11">
    <location>
        <position position="291"/>
    </location>
    <ligand>
        <name>FMN</name>
        <dbReference type="ChEBI" id="CHEBI:58210"/>
    </ligand>
</feature>
<comment type="function">
    <text evidence="1 11">Catalyzes the conversion of dihydroorotate to orotate with quinone as electron acceptor.</text>
</comment>
<evidence type="ECO:0000256" key="11">
    <source>
        <dbReference type="HAMAP-Rule" id="MF_00225"/>
    </source>
</evidence>
<feature type="binding site" evidence="11">
    <location>
        <position position="133"/>
    </location>
    <ligand>
        <name>FMN</name>
        <dbReference type="ChEBI" id="CHEBI:58210"/>
    </ligand>
</feature>
<dbReference type="GO" id="GO:0005886">
    <property type="term" value="C:plasma membrane"/>
    <property type="evidence" value="ECO:0007669"/>
    <property type="project" value="UniProtKB-SubCell"/>
</dbReference>
<feature type="binding site" evidence="11">
    <location>
        <position position="166"/>
    </location>
    <ligand>
        <name>FMN</name>
        <dbReference type="ChEBI" id="CHEBI:58210"/>
    </ligand>
</feature>
<dbReference type="GO" id="GO:0006207">
    <property type="term" value="P:'de novo' pyrimidine nucleobase biosynthetic process"/>
    <property type="evidence" value="ECO:0007669"/>
    <property type="project" value="UniProtKB-UniRule"/>
</dbReference>
<dbReference type="PANTHER" id="PTHR48109:SF4">
    <property type="entry name" value="DIHYDROOROTATE DEHYDROGENASE (QUINONE), MITOCHONDRIAL"/>
    <property type="match status" value="1"/>
</dbReference>
<evidence type="ECO:0000256" key="4">
    <source>
        <dbReference type="ARBA" id="ARBA00005359"/>
    </source>
</evidence>
<feature type="binding site" evidence="11">
    <location>
        <position position="60"/>
    </location>
    <ligand>
        <name>substrate</name>
    </ligand>
</feature>
<dbReference type="Gene3D" id="3.20.20.70">
    <property type="entry name" value="Aldolase class I"/>
    <property type="match status" value="1"/>
</dbReference>
<proteinExistence type="inferred from homology"/>
<dbReference type="AlphaFoldDB" id="A0A917JNS1"/>
<dbReference type="InterPro" id="IPR013785">
    <property type="entry name" value="Aldolase_TIM"/>
</dbReference>
<comment type="caution">
    <text evidence="13">The sequence shown here is derived from an EMBL/GenBank/DDBJ whole genome shotgun (WGS) entry which is preliminary data.</text>
</comment>
<dbReference type="PANTHER" id="PTHR48109">
    <property type="entry name" value="DIHYDROOROTATE DEHYDROGENASE (QUINONE), MITOCHONDRIAL-RELATED"/>
    <property type="match status" value="1"/>
</dbReference>
<comment type="subunit">
    <text evidence="11">Monomer.</text>
</comment>
<dbReference type="GO" id="GO:0106430">
    <property type="term" value="F:dihydroorotate dehydrogenase (quinone) activity"/>
    <property type="evidence" value="ECO:0007669"/>
    <property type="project" value="UniProtKB-EC"/>
</dbReference>
<evidence type="ECO:0000259" key="12">
    <source>
        <dbReference type="Pfam" id="PF01180"/>
    </source>
</evidence>
<feature type="binding site" evidence="11">
    <location>
        <position position="166"/>
    </location>
    <ligand>
        <name>substrate</name>
    </ligand>
</feature>
<reference evidence="13" key="2">
    <citation type="submission" date="2020-09" db="EMBL/GenBank/DDBJ databases">
        <authorList>
            <person name="Sun Q."/>
            <person name="Ohkuma M."/>
        </authorList>
    </citation>
    <scope>NUCLEOTIDE SEQUENCE</scope>
    <source>
        <strain evidence="13">JCM 13919</strain>
    </source>
</reference>
<evidence type="ECO:0000256" key="3">
    <source>
        <dbReference type="ARBA" id="ARBA00005161"/>
    </source>
</evidence>
<feature type="binding site" evidence="11">
    <location>
        <position position="211"/>
    </location>
    <ligand>
        <name>FMN</name>
        <dbReference type="ChEBI" id="CHEBI:58210"/>
    </ligand>
</feature>
<feature type="binding site" evidence="11">
    <location>
        <begin position="240"/>
        <end position="241"/>
    </location>
    <ligand>
        <name>substrate</name>
    </ligand>
</feature>
<dbReference type="InterPro" id="IPR005720">
    <property type="entry name" value="Dihydroorotate_DH_cat"/>
</dbReference>
<evidence type="ECO:0000256" key="7">
    <source>
        <dbReference type="ARBA" id="ARBA00022975"/>
    </source>
</evidence>
<comment type="similarity">
    <text evidence="4 11">Belongs to the dihydroorotate dehydrogenase family. Type 2 subfamily.</text>
</comment>
<evidence type="ECO:0000256" key="2">
    <source>
        <dbReference type="ARBA" id="ARBA00004370"/>
    </source>
</evidence>
<dbReference type="SUPFAM" id="SSF51395">
    <property type="entry name" value="FMN-linked oxidoreductases"/>
    <property type="match status" value="1"/>
</dbReference>
<keyword evidence="6 11" id="KW-0288">FMN</keyword>
<feature type="active site" description="Nucleophile" evidence="11">
    <location>
        <position position="169"/>
    </location>
</feature>
<feature type="domain" description="Dihydroorotate dehydrogenase catalytic" evidence="12">
    <location>
        <begin position="41"/>
        <end position="330"/>
    </location>
</feature>
<comment type="pathway">
    <text evidence="3 11">Pyrimidine metabolism; UMP biosynthesis via de novo pathway; orotate from (S)-dihydroorotate (quinone route): step 1/1.</text>
</comment>
<evidence type="ECO:0000256" key="5">
    <source>
        <dbReference type="ARBA" id="ARBA00022630"/>
    </source>
</evidence>
<dbReference type="EC" id="1.3.5.2" evidence="11"/>
<protein>
    <recommendedName>
        <fullName evidence="11">Dihydroorotate dehydrogenase (quinone)</fullName>
        <ecNumber evidence="11">1.3.5.2</ecNumber>
    </recommendedName>
    <alternativeName>
        <fullName evidence="11">DHOdehase</fullName>
        <shortName evidence="11">DHOD</shortName>
        <shortName evidence="11">DHODase</shortName>
    </alternativeName>
    <alternativeName>
        <fullName evidence="11">Dihydroorotate oxidase</fullName>
    </alternativeName>
</protein>
<dbReference type="PROSITE" id="PS00912">
    <property type="entry name" value="DHODEHASE_2"/>
    <property type="match status" value="1"/>
</dbReference>
<keyword evidence="8 11" id="KW-0560">Oxidoreductase</keyword>
<dbReference type="NCBIfam" id="NF003644">
    <property type="entry name" value="PRK05286.1-1"/>
    <property type="match status" value="1"/>
</dbReference>
<evidence type="ECO:0000256" key="1">
    <source>
        <dbReference type="ARBA" id="ARBA00003125"/>
    </source>
</evidence>
<keyword evidence="5 11" id="KW-0285">Flavoprotein</keyword>
<dbReference type="GO" id="GO:0044205">
    <property type="term" value="P:'de novo' UMP biosynthetic process"/>
    <property type="evidence" value="ECO:0007669"/>
    <property type="project" value="UniProtKB-UniRule"/>
</dbReference>
<feature type="binding site" evidence="11">
    <location>
        <position position="171"/>
    </location>
    <ligand>
        <name>substrate</name>
    </ligand>
</feature>
<name>A0A917JNS1_9GAMM</name>
<evidence type="ECO:0000256" key="10">
    <source>
        <dbReference type="ARBA" id="ARBA00048639"/>
    </source>
</evidence>
<dbReference type="GO" id="GO:0005737">
    <property type="term" value="C:cytoplasm"/>
    <property type="evidence" value="ECO:0007669"/>
    <property type="project" value="InterPro"/>
</dbReference>
<feature type="binding site" evidence="11">
    <location>
        <position position="239"/>
    </location>
    <ligand>
        <name>FMN</name>
        <dbReference type="ChEBI" id="CHEBI:58210"/>
    </ligand>
</feature>
<reference evidence="13" key="1">
    <citation type="journal article" date="2014" name="Int. J. Syst. Evol. Microbiol.">
        <title>Complete genome sequence of Corynebacterium casei LMG S-19264T (=DSM 44701T), isolated from a smear-ripened cheese.</title>
        <authorList>
            <consortium name="US DOE Joint Genome Institute (JGI-PGF)"/>
            <person name="Walter F."/>
            <person name="Albersmeier A."/>
            <person name="Kalinowski J."/>
            <person name="Ruckert C."/>
        </authorList>
    </citation>
    <scope>NUCLEOTIDE SEQUENCE</scope>
    <source>
        <strain evidence="13">JCM 13919</strain>
    </source>
</reference>
<dbReference type="OrthoDB" id="9802377at2"/>
<dbReference type="InterPro" id="IPR001295">
    <property type="entry name" value="Dihydroorotate_DH_CS"/>
</dbReference>